<dbReference type="AlphaFoldDB" id="A6DNU1"/>
<protein>
    <submittedName>
        <fullName evidence="1">Uncharacterized protein</fullName>
    </submittedName>
</protein>
<evidence type="ECO:0000313" key="2">
    <source>
        <dbReference type="Proteomes" id="UP000004947"/>
    </source>
</evidence>
<proteinExistence type="predicted"/>
<dbReference type="EMBL" id="ABCK01000014">
    <property type="protein sequence ID" value="EDM26750.1"/>
    <property type="molecule type" value="Genomic_DNA"/>
</dbReference>
<name>A6DNU1_9BACT</name>
<evidence type="ECO:0000313" key="1">
    <source>
        <dbReference type="EMBL" id="EDM26750.1"/>
    </source>
</evidence>
<accession>A6DNU1</accession>
<keyword evidence="2" id="KW-1185">Reference proteome</keyword>
<sequence>MEQKSPFQANTISIIKRAVTPAGNAILYFFHPALNSIPIQVGQVLTMPIPKLWK</sequence>
<dbReference type="STRING" id="313628.LNTAR_18925"/>
<comment type="caution">
    <text evidence="1">The sequence shown here is derived from an EMBL/GenBank/DDBJ whole genome shotgun (WGS) entry which is preliminary data.</text>
</comment>
<gene>
    <name evidence="1" type="ORF">LNTAR_18925</name>
</gene>
<dbReference type="Proteomes" id="UP000004947">
    <property type="component" value="Unassembled WGS sequence"/>
</dbReference>
<organism evidence="1 2">
    <name type="scientific">Lentisphaera araneosa HTCC2155</name>
    <dbReference type="NCBI Taxonomy" id="313628"/>
    <lineage>
        <taxon>Bacteria</taxon>
        <taxon>Pseudomonadati</taxon>
        <taxon>Lentisphaerota</taxon>
        <taxon>Lentisphaeria</taxon>
        <taxon>Lentisphaerales</taxon>
        <taxon>Lentisphaeraceae</taxon>
        <taxon>Lentisphaera</taxon>
    </lineage>
</organism>
<reference evidence="1 2" key="1">
    <citation type="journal article" date="2010" name="J. Bacteriol.">
        <title>Genome sequence of Lentisphaera araneosa HTCC2155T, the type species of the order Lentisphaerales in the phylum Lentisphaerae.</title>
        <authorList>
            <person name="Thrash J.C."/>
            <person name="Cho J.C."/>
            <person name="Vergin K.L."/>
            <person name="Morris R.M."/>
            <person name="Giovannoni S.J."/>
        </authorList>
    </citation>
    <scope>NUCLEOTIDE SEQUENCE [LARGE SCALE GENOMIC DNA]</scope>
    <source>
        <strain evidence="1 2">HTCC2155</strain>
    </source>
</reference>